<dbReference type="GO" id="GO:0004462">
    <property type="term" value="F:lactoylglutathione lyase activity"/>
    <property type="evidence" value="ECO:0007669"/>
    <property type="project" value="InterPro"/>
</dbReference>
<protein>
    <recommendedName>
        <fullName evidence="2">VOC domain-containing protein</fullName>
    </recommendedName>
</protein>
<dbReference type="AlphaFoldDB" id="A0A0R3LXF6"/>
<evidence type="ECO:0000313" key="3">
    <source>
        <dbReference type="EMBL" id="KRR12657.1"/>
    </source>
</evidence>
<dbReference type="Proteomes" id="UP000051913">
    <property type="component" value="Unassembled WGS sequence"/>
</dbReference>
<dbReference type="EMBL" id="LLXX01000026">
    <property type="protein sequence ID" value="KRR12657.1"/>
    <property type="molecule type" value="Genomic_DNA"/>
</dbReference>
<dbReference type="Gene3D" id="3.10.180.10">
    <property type="entry name" value="2,3-Dihydroxybiphenyl 1,2-Dioxygenase, domain 1"/>
    <property type="match status" value="1"/>
</dbReference>
<comment type="caution">
    <text evidence="3">The sequence shown here is derived from an EMBL/GenBank/DDBJ whole genome shotgun (WGS) entry which is preliminary data.</text>
</comment>
<dbReference type="SUPFAM" id="SSF54593">
    <property type="entry name" value="Glyoxalase/Bleomycin resistance protein/Dihydroxybiphenyl dioxygenase"/>
    <property type="match status" value="1"/>
</dbReference>
<dbReference type="InterPro" id="IPR037523">
    <property type="entry name" value="VOC_core"/>
</dbReference>
<evidence type="ECO:0000313" key="4">
    <source>
        <dbReference type="Proteomes" id="UP000051913"/>
    </source>
</evidence>
<name>A0A0R3LXF6_9BRAD</name>
<dbReference type="PROSITE" id="PS00934">
    <property type="entry name" value="GLYOXALASE_I_1"/>
    <property type="match status" value="1"/>
</dbReference>
<evidence type="ECO:0000259" key="2">
    <source>
        <dbReference type="PROSITE" id="PS51819"/>
    </source>
</evidence>
<sequence>MQQPFDRAAEDIGNSIHFEHVNVTIPDQRLATLFYIAGLGLTRDPYLMVSDSNMWVNVGRSQFHLPDGAPQVLRGHTGIVIAGREALLDRLASVAKKLEVTSFAFSERNDHVEAICPWGNRVRCYEPDAARFGRITLGIPYVEFDVPVGAAKAICAFYPEIMGMQAELLNGDGTVARVKAGKDQYLQFRETDRRLPEFDGHHVQIYITDFSGPYRRLRERGLISQEDNQYQYRFRDIIDPDGGRHLFTVEHEVRSATHPMFMRPLVNRNPAETNRTYAPGHEQWAWAMEPDEYDRR</sequence>
<keyword evidence="4" id="KW-1185">Reference proteome</keyword>
<dbReference type="RefSeq" id="WP_057849018.1">
    <property type="nucleotide sequence ID" value="NZ_LLXX01000026.1"/>
</dbReference>
<dbReference type="PANTHER" id="PTHR40280">
    <property type="entry name" value="BLR6907 PROTEIN"/>
    <property type="match status" value="1"/>
</dbReference>
<dbReference type="PANTHER" id="PTHR40280:SF1">
    <property type="entry name" value="VOC DOMAIN-CONTAINING PROTEIN"/>
    <property type="match status" value="1"/>
</dbReference>
<dbReference type="GO" id="GO:0046872">
    <property type="term" value="F:metal ion binding"/>
    <property type="evidence" value="ECO:0007669"/>
    <property type="project" value="UniProtKB-KW"/>
</dbReference>
<dbReference type="InterPro" id="IPR018146">
    <property type="entry name" value="Glyoxalase_1_CS"/>
</dbReference>
<dbReference type="InterPro" id="IPR029068">
    <property type="entry name" value="Glyas_Bleomycin-R_OHBP_Dase"/>
</dbReference>
<dbReference type="PROSITE" id="PS51819">
    <property type="entry name" value="VOC"/>
    <property type="match status" value="1"/>
</dbReference>
<reference evidence="3 4" key="1">
    <citation type="submission" date="2014-03" db="EMBL/GenBank/DDBJ databases">
        <title>Bradyrhizobium valentinum sp. nov., isolated from effective nodules of Lupinus mariae-josephae, a lupine endemic of basic-lime soils in Eastern Spain.</title>
        <authorList>
            <person name="Duran D."/>
            <person name="Rey L."/>
            <person name="Navarro A."/>
            <person name="Busquets A."/>
            <person name="Imperial J."/>
            <person name="Ruiz-Argueso T."/>
        </authorList>
    </citation>
    <scope>NUCLEOTIDE SEQUENCE [LARGE SCALE GENOMIC DNA]</scope>
    <source>
        <strain evidence="3 4">LmjM3</strain>
    </source>
</reference>
<keyword evidence="1" id="KW-0479">Metal-binding</keyword>
<evidence type="ECO:0000256" key="1">
    <source>
        <dbReference type="ARBA" id="ARBA00022723"/>
    </source>
</evidence>
<proteinExistence type="predicted"/>
<dbReference type="STRING" id="1518501.CQ10_02460"/>
<gene>
    <name evidence="3" type="ORF">CP49_17610</name>
</gene>
<dbReference type="CDD" id="cd06587">
    <property type="entry name" value="VOC"/>
    <property type="match status" value="1"/>
</dbReference>
<organism evidence="3 4">
    <name type="scientific">Bradyrhizobium valentinum</name>
    <dbReference type="NCBI Taxonomy" id="1518501"/>
    <lineage>
        <taxon>Bacteria</taxon>
        <taxon>Pseudomonadati</taxon>
        <taxon>Pseudomonadota</taxon>
        <taxon>Alphaproteobacteria</taxon>
        <taxon>Hyphomicrobiales</taxon>
        <taxon>Nitrobacteraceae</taxon>
        <taxon>Bradyrhizobium</taxon>
    </lineage>
</organism>
<accession>A0A0R3LXF6</accession>
<feature type="domain" description="VOC" evidence="2">
    <location>
        <begin position="138"/>
        <end position="250"/>
    </location>
</feature>